<protein>
    <submittedName>
        <fullName evidence="2">Uncharacterized protein</fullName>
    </submittedName>
</protein>
<sequence length="332" mass="36323">MRSAVKKSSLTLFAIQFEILFGFFTLLFFLLFSSSATGQGYPIWYSRGTTILELFAFFLAMILCLRNAFSSMIVSSRKVWLGIGLGMLCYFVGNIFFAYWELGLKREPDVSPGDLFYILSYLFLMVSMGLAVFERRLNLEGWQYGVIGAVGAMGVVVAIVLSAGDQPAAPAAQLNPFHTPKAIAAPVPVKTPLLPVQVAPSFAPLVAQAAAPVTTGVPGWVVAIEGFLDPFKGLLGFLYLIADTVLLIIATTLFLAFWGGRFAQSWRMIAAATFCLYIADAWFKFATTRLPNYQSGGLLEVGWVLSAILFGLGAALEYRASHQRRASSRRRA</sequence>
<organism evidence="2 3">
    <name type="scientific">Romeriopsis navalis LEGE 11480</name>
    <dbReference type="NCBI Taxonomy" id="2777977"/>
    <lineage>
        <taxon>Bacteria</taxon>
        <taxon>Bacillati</taxon>
        <taxon>Cyanobacteriota</taxon>
        <taxon>Cyanophyceae</taxon>
        <taxon>Leptolyngbyales</taxon>
        <taxon>Leptolyngbyaceae</taxon>
        <taxon>Romeriopsis</taxon>
        <taxon>Romeriopsis navalis</taxon>
    </lineage>
</organism>
<dbReference type="AlphaFoldDB" id="A0A928VIX9"/>
<keyword evidence="1" id="KW-0472">Membrane</keyword>
<reference evidence="2" key="1">
    <citation type="submission" date="2020-10" db="EMBL/GenBank/DDBJ databases">
        <authorList>
            <person name="Castelo-Branco R."/>
            <person name="Eusebio N."/>
            <person name="Adriana R."/>
            <person name="Vieira A."/>
            <person name="Brugerolle De Fraissinette N."/>
            <person name="Rezende De Castro R."/>
            <person name="Schneider M.P."/>
            <person name="Vasconcelos V."/>
            <person name="Leao P.N."/>
        </authorList>
    </citation>
    <scope>NUCLEOTIDE SEQUENCE</scope>
    <source>
        <strain evidence="2">LEGE 11480</strain>
    </source>
</reference>
<feature type="transmembrane region" description="Helical" evidence="1">
    <location>
        <begin position="79"/>
        <end position="100"/>
    </location>
</feature>
<feature type="transmembrane region" description="Helical" evidence="1">
    <location>
        <begin position="115"/>
        <end position="133"/>
    </location>
</feature>
<dbReference type="Proteomes" id="UP000625316">
    <property type="component" value="Unassembled WGS sequence"/>
</dbReference>
<keyword evidence="1" id="KW-1133">Transmembrane helix</keyword>
<feature type="transmembrane region" description="Helical" evidence="1">
    <location>
        <begin position="44"/>
        <end position="67"/>
    </location>
</feature>
<feature type="transmembrane region" description="Helical" evidence="1">
    <location>
        <begin position="145"/>
        <end position="164"/>
    </location>
</feature>
<dbReference type="EMBL" id="JADEXQ010000016">
    <property type="protein sequence ID" value="MBE9029451.1"/>
    <property type="molecule type" value="Genomic_DNA"/>
</dbReference>
<name>A0A928VIX9_9CYAN</name>
<comment type="caution">
    <text evidence="2">The sequence shown here is derived from an EMBL/GenBank/DDBJ whole genome shotgun (WGS) entry which is preliminary data.</text>
</comment>
<gene>
    <name evidence="2" type="ORF">IQ266_06700</name>
</gene>
<keyword evidence="3" id="KW-1185">Reference proteome</keyword>
<proteinExistence type="predicted"/>
<feature type="transmembrane region" description="Helical" evidence="1">
    <location>
        <begin position="237"/>
        <end position="258"/>
    </location>
</feature>
<accession>A0A928VIX9</accession>
<feature type="transmembrane region" description="Helical" evidence="1">
    <location>
        <begin position="265"/>
        <end position="283"/>
    </location>
</feature>
<evidence type="ECO:0000313" key="2">
    <source>
        <dbReference type="EMBL" id="MBE9029451.1"/>
    </source>
</evidence>
<keyword evidence="1" id="KW-0812">Transmembrane</keyword>
<feature type="transmembrane region" description="Helical" evidence="1">
    <location>
        <begin position="303"/>
        <end position="321"/>
    </location>
</feature>
<evidence type="ECO:0000256" key="1">
    <source>
        <dbReference type="SAM" id="Phobius"/>
    </source>
</evidence>
<evidence type="ECO:0000313" key="3">
    <source>
        <dbReference type="Proteomes" id="UP000625316"/>
    </source>
</evidence>
<feature type="transmembrane region" description="Helical" evidence="1">
    <location>
        <begin position="12"/>
        <end position="32"/>
    </location>
</feature>